<evidence type="ECO:0000313" key="2">
    <source>
        <dbReference type="EMBL" id="ACS20627.1"/>
    </source>
</evidence>
<protein>
    <submittedName>
        <fullName evidence="2">Uncharacterized protein</fullName>
    </submittedName>
</protein>
<dbReference type="HOGENOM" id="CLU_087874_1_0_4"/>
<sequence precursor="true">MPKCLWTAITALALLITASAAASANPLPINQLPMYGGRAKTEEMKSADADFIASMEKSGLSRADGAKQVLGRGWAAWAKGDTTTAMARFNQAWLLDPENGNVYHGFALITAGRDGTASEVERFFRLATSRPKVDAEAFVDYGKFLWMVKRLDESQAELNKALRISATARNARSHVAFTYYLKNDFTNACTWAWEARNNGDELERGFLEEMCNRAGKPDEGKPASPAGPPA</sequence>
<dbReference type="SUPFAM" id="SSF48452">
    <property type="entry name" value="TPR-like"/>
    <property type="match status" value="1"/>
</dbReference>
<accession>C5CWM0</accession>
<dbReference type="eggNOG" id="COG4783">
    <property type="taxonomic scope" value="Bacteria"/>
</dbReference>
<feature type="chain" id="PRO_5002948214" evidence="1">
    <location>
        <begin position="25"/>
        <end position="230"/>
    </location>
</feature>
<dbReference type="STRING" id="543728.Vapar_4013"/>
<reference evidence="2" key="1">
    <citation type="submission" date="2009-06" db="EMBL/GenBank/DDBJ databases">
        <title>Complete sequence of chromosome 1 of Variovorax paradoxus S110.</title>
        <authorList>
            <consortium name="US DOE Joint Genome Institute"/>
            <person name="Lucas S."/>
            <person name="Copeland A."/>
            <person name="Lapidus A."/>
            <person name="Glavina del Rio T."/>
            <person name="Tice H."/>
            <person name="Bruce D."/>
            <person name="Goodwin L."/>
            <person name="Pitluck S."/>
            <person name="Chertkov O."/>
            <person name="Brettin T."/>
            <person name="Detter J.C."/>
            <person name="Han C."/>
            <person name="Larimer F."/>
            <person name="Land M."/>
            <person name="Hauser L."/>
            <person name="Kyrpides N."/>
            <person name="Ovchinnikova G."/>
            <person name="Orwin P."/>
            <person name="Leadbetter J.R."/>
            <person name="Spain J.C."/>
            <person name="Han J.I."/>
        </authorList>
    </citation>
    <scope>NUCLEOTIDE SEQUENCE</scope>
    <source>
        <strain evidence="2">S110</strain>
    </source>
</reference>
<dbReference type="Gene3D" id="1.25.40.10">
    <property type="entry name" value="Tetratricopeptide repeat domain"/>
    <property type="match status" value="1"/>
</dbReference>
<gene>
    <name evidence="2" type="ordered locus">Vapar_4013</name>
</gene>
<evidence type="ECO:0000256" key="1">
    <source>
        <dbReference type="SAM" id="SignalP"/>
    </source>
</evidence>
<name>C5CWM0_VARPS</name>
<dbReference type="EMBL" id="CP001635">
    <property type="protein sequence ID" value="ACS20627.1"/>
    <property type="molecule type" value="Genomic_DNA"/>
</dbReference>
<dbReference type="KEGG" id="vap:Vapar_4013"/>
<organism evidence="2">
    <name type="scientific">Variovorax paradoxus (strain S110)</name>
    <dbReference type="NCBI Taxonomy" id="543728"/>
    <lineage>
        <taxon>Bacteria</taxon>
        <taxon>Pseudomonadati</taxon>
        <taxon>Pseudomonadota</taxon>
        <taxon>Betaproteobacteria</taxon>
        <taxon>Burkholderiales</taxon>
        <taxon>Comamonadaceae</taxon>
        <taxon>Variovorax</taxon>
    </lineage>
</organism>
<dbReference type="InterPro" id="IPR011990">
    <property type="entry name" value="TPR-like_helical_dom_sf"/>
</dbReference>
<keyword evidence="1" id="KW-0732">Signal</keyword>
<feature type="signal peptide" evidence="1">
    <location>
        <begin position="1"/>
        <end position="24"/>
    </location>
</feature>
<proteinExistence type="predicted"/>
<dbReference type="AlphaFoldDB" id="C5CWM0"/>